<evidence type="ECO:0000256" key="5">
    <source>
        <dbReference type="ARBA" id="ARBA00023136"/>
    </source>
</evidence>
<comment type="similarity">
    <text evidence="6">Belongs to the major facilitator superfamily. Phosphate:H(+) symporter (TC 2.A.1.9) family.</text>
</comment>
<keyword evidence="4 7" id="KW-1133">Transmembrane helix</keyword>
<comment type="similarity">
    <text evidence="2">Belongs to the major facilitator superfamily. Proton-dependent oligopeptide transporter (POT/PTR) (TC 2.A.17) family.</text>
</comment>
<dbReference type="SUPFAM" id="SSF103473">
    <property type="entry name" value="MFS general substrate transporter"/>
    <property type="match status" value="1"/>
</dbReference>
<dbReference type="InterPro" id="IPR036259">
    <property type="entry name" value="MFS_trans_sf"/>
</dbReference>
<comment type="subcellular location">
    <subcellularLocation>
        <location evidence="1">Membrane</location>
        <topology evidence="1">Multi-pass membrane protein</topology>
    </subcellularLocation>
</comment>
<evidence type="ECO:0000256" key="7">
    <source>
        <dbReference type="SAM" id="Phobius"/>
    </source>
</evidence>
<evidence type="ECO:0000256" key="1">
    <source>
        <dbReference type="ARBA" id="ARBA00004141"/>
    </source>
</evidence>
<feature type="transmembrane region" description="Helical" evidence="7">
    <location>
        <begin position="127"/>
        <end position="146"/>
    </location>
</feature>
<evidence type="ECO:0000256" key="2">
    <source>
        <dbReference type="ARBA" id="ARBA00005982"/>
    </source>
</evidence>
<dbReference type="EMBL" id="JACGWJ010000012">
    <property type="protein sequence ID" value="KAL0384970.1"/>
    <property type="molecule type" value="Genomic_DNA"/>
</dbReference>
<proteinExistence type="inferred from homology"/>
<dbReference type="InterPro" id="IPR000109">
    <property type="entry name" value="POT_fam"/>
</dbReference>
<evidence type="ECO:0000256" key="6">
    <source>
        <dbReference type="ARBA" id="ARBA00044504"/>
    </source>
</evidence>
<accession>A0AAW2RXP9</accession>
<evidence type="ECO:0000256" key="3">
    <source>
        <dbReference type="ARBA" id="ARBA00022692"/>
    </source>
</evidence>
<reference evidence="8" key="1">
    <citation type="submission" date="2020-06" db="EMBL/GenBank/DDBJ databases">
        <authorList>
            <person name="Li T."/>
            <person name="Hu X."/>
            <person name="Zhang T."/>
            <person name="Song X."/>
            <person name="Zhang H."/>
            <person name="Dai N."/>
            <person name="Sheng W."/>
            <person name="Hou X."/>
            <person name="Wei L."/>
        </authorList>
    </citation>
    <scope>NUCLEOTIDE SEQUENCE</scope>
    <source>
        <strain evidence="8">G02</strain>
        <tissue evidence="8">Leaf</tissue>
    </source>
</reference>
<organism evidence="8">
    <name type="scientific">Sesamum radiatum</name>
    <name type="common">Black benniseed</name>
    <dbReference type="NCBI Taxonomy" id="300843"/>
    <lineage>
        <taxon>Eukaryota</taxon>
        <taxon>Viridiplantae</taxon>
        <taxon>Streptophyta</taxon>
        <taxon>Embryophyta</taxon>
        <taxon>Tracheophyta</taxon>
        <taxon>Spermatophyta</taxon>
        <taxon>Magnoliopsida</taxon>
        <taxon>eudicotyledons</taxon>
        <taxon>Gunneridae</taxon>
        <taxon>Pentapetalae</taxon>
        <taxon>asterids</taxon>
        <taxon>lamiids</taxon>
        <taxon>Lamiales</taxon>
        <taxon>Pedaliaceae</taxon>
        <taxon>Sesamum</taxon>
    </lineage>
</organism>
<comment type="caution">
    <text evidence="8">The sequence shown here is derived from an EMBL/GenBank/DDBJ whole genome shotgun (WGS) entry which is preliminary data.</text>
</comment>
<keyword evidence="3 7" id="KW-0812">Transmembrane</keyword>
<feature type="transmembrane region" description="Helical" evidence="7">
    <location>
        <begin position="5"/>
        <end position="22"/>
    </location>
</feature>
<name>A0AAW2RXP9_SESRA</name>
<feature type="transmembrane region" description="Helical" evidence="7">
    <location>
        <begin position="42"/>
        <end position="66"/>
    </location>
</feature>
<evidence type="ECO:0000256" key="4">
    <source>
        <dbReference type="ARBA" id="ARBA00022989"/>
    </source>
</evidence>
<reference evidence="8" key="2">
    <citation type="journal article" date="2024" name="Plant">
        <title>Genomic evolution and insights into agronomic trait innovations of Sesamum species.</title>
        <authorList>
            <person name="Miao H."/>
            <person name="Wang L."/>
            <person name="Qu L."/>
            <person name="Liu H."/>
            <person name="Sun Y."/>
            <person name="Le M."/>
            <person name="Wang Q."/>
            <person name="Wei S."/>
            <person name="Zheng Y."/>
            <person name="Lin W."/>
            <person name="Duan Y."/>
            <person name="Cao H."/>
            <person name="Xiong S."/>
            <person name="Wang X."/>
            <person name="Wei L."/>
            <person name="Li C."/>
            <person name="Ma Q."/>
            <person name="Ju M."/>
            <person name="Zhao R."/>
            <person name="Li G."/>
            <person name="Mu C."/>
            <person name="Tian Q."/>
            <person name="Mei H."/>
            <person name="Zhang T."/>
            <person name="Gao T."/>
            <person name="Zhang H."/>
        </authorList>
    </citation>
    <scope>NUCLEOTIDE SEQUENCE</scope>
    <source>
        <strain evidence="8">G02</strain>
    </source>
</reference>
<dbReference type="GO" id="GO:0022857">
    <property type="term" value="F:transmembrane transporter activity"/>
    <property type="evidence" value="ECO:0007669"/>
    <property type="project" value="InterPro"/>
</dbReference>
<dbReference type="PANTHER" id="PTHR11654">
    <property type="entry name" value="OLIGOPEPTIDE TRANSPORTER-RELATED"/>
    <property type="match status" value="1"/>
</dbReference>
<evidence type="ECO:0000313" key="8">
    <source>
        <dbReference type="EMBL" id="KAL0384970.1"/>
    </source>
</evidence>
<sequence>MHQRIIIGIIMSIVCMIVAGLVEQKRRELAIREKSFISPLHVLVLLPQFTLSGLTEAFAAVTLMEFFTIQLPESMRSVAGAIFFLSLSIASYLSTLIVNMMHSLTGEGGKTPWLGGHDLNNNKLDKYYFIMAAIGFVNLIYFTLVARKYVPFTKDVKLGGLRQIENSEEESSK</sequence>
<protein>
    <submittedName>
        <fullName evidence="8">Protein NRT1/ PTR FAMILY 2.8</fullName>
    </submittedName>
</protein>
<keyword evidence="5 7" id="KW-0472">Membrane</keyword>
<gene>
    <name evidence="8" type="ORF">Sradi_2891300</name>
</gene>
<dbReference type="Gene3D" id="1.20.1250.20">
    <property type="entry name" value="MFS general substrate transporter like domains"/>
    <property type="match status" value="1"/>
</dbReference>
<dbReference type="Pfam" id="PF00854">
    <property type="entry name" value="PTR2"/>
    <property type="match status" value="1"/>
</dbReference>
<dbReference type="GO" id="GO:0016020">
    <property type="term" value="C:membrane"/>
    <property type="evidence" value="ECO:0007669"/>
    <property type="project" value="UniProtKB-SubCell"/>
</dbReference>
<feature type="transmembrane region" description="Helical" evidence="7">
    <location>
        <begin position="78"/>
        <end position="98"/>
    </location>
</feature>
<dbReference type="AlphaFoldDB" id="A0AAW2RXP9"/>